<sequence>MSTPRTGTDLKQTVSDETRQVLLDTIYLHWREVRDTGLKPDQTLDALIDGLLRATADLITHTAAPEWREAIPRIAADRLIQAFKSTRERELNQDDQDIGIQGL</sequence>
<keyword evidence="2" id="KW-1185">Reference proteome</keyword>
<name>A0ABT3QL68_9HYPH</name>
<comment type="caution">
    <text evidence="1">The sequence shown here is derived from an EMBL/GenBank/DDBJ whole genome shotgun (WGS) entry which is preliminary data.</text>
</comment>
<organism evidence="1 2">
    <name type="scientific">Ochrobactrum chromiisoli</name>
    <dbReference type="NCBI Taxonomy" id="2993941"/>
    <lineage>
        <taxon>Bacteria</taxon>
        <taxon>Pseudomonadati</taxon>
        <taxon>Pseudomonadota</taxon>
        <taxon>Alphaproteobacteria</taxon>
        <taxon>Hyphomicrobiales</taxon>
        <taxon>Brucellaceae</taxon>
        <taxon>Brucella/Ochrobactrum group</taxon>
        <taxon>Ochrobactrum</taxon>
    </lineage>
</organism>
<dbReference type="RefSeq" id="WP_265983672.1">
    <property type="nucleotide sequence ID" value="NZ_JAPHAV010000001.1"/>
</dbReference>
<proteinExistence type="predicted"/>
<accession>A0ABT3QL68</accession>
<dbReference type="EMBL" id="JAPHAV010000001">
    <property type="protein sequence ID" value="MCX2696367.1"/>
    <property type="molecule type" value="Genomic_DNA"/>
</dbReference>
<protein>
    <submittedName>
        <fullName evidence="1">Uncharacterized protein</fullName>
    </submittedName>
</protein>
<gene>
    <name evidence="1" type="ORF">OPR82_06195</name>
</gene>
<evidence type="ECO:0000313" key="1">
    <source>
        <dbReference type="EMBL" id="MCX2696367.1"/>
    </source>
</evidence>
<evidence type="ECO:0000313" key="2">
    <source>
        <dbReference type="Proteomes" id="UP001301216"/>
    </source>
</evidence>
<reference evidence="1 2" key="1">
    <citation type="submission" date="2022-11" db="EMBL/GenBank/DDBJ databases">
        <title>Brucella sp. YY2X, whole genome shotgun sequencing project.</title>
        <authorList>
            <person name="Yang Y."/>
        </authorList>
    </citation>
    <scope>NUCLEOTIDE SEQUENCE [LARGE SCALE GENOMIC DNA]</scope>
    <source>
        <strain evidence="1 2">YY2X</strain>
    </source>
</reference>
<dbReference type="Proteomes" id="UP001301216">
    <property type="component" value="Unassembled WGS sequence"/>
</dbReference>